<dbReference type="PANTHER" id="PTHR43788">
    <property type="entry name" value="DNA2/NAM7 HELICASE FAMILY MEMBER"/>
    <property type="match status" value="1"/>
</dbReference>
<evidence type="ECO:0000259" key="13">
    <source>
        <dbReference type="Pfam" id="PF21185"/>
    </source>
</evidence>
<feature type="domain" description="UvrD-like helicase C-terminal" evidence="12">
    <location>
        <begin position="576"/>
        <end position="619"/>
    </location>
</feature>
<dbReference type="PANTHER" id="PTHR43788:SF6">
    <property type="entry name" value="DNA HELICASE B"/>
    <property type="match status" value="1"/>
</dbReference>
<keyword evidence="2 11" id="KW-0547">Nucleotide-binding</keyword>
<reference evidence="14 15" key="1">
    <citation type="submission" date="2017-02" db="EMBL/GenBank/DDBJ databases">
        <title>Draft genome sequence of Haemophilus paracuniculus CCUG 43573 type strain.</title>
        <authorList>
            <person name="Engstrom-Jakobsson H."/>
            <person name="Salva-Serra F."/>
            <person name="Thorell K."/>
            <person name="Gonzales-Siles L."/>
            <person name="Karlsson R."/>
            <person name="Boulund F."/>
            <person name="Engstrand L."/>
            <person name="Kristiansson E."/>
            <person name="Moore E."/>
        </authorList>
    </citation>
    <scope>NUCLEOTIDE SEQUENCE [LARGE SCALE GENOMIC DNA]</scope>
    <source>
        <strain evidence="14 15">CCUG 43573</strain>
    </source>
</reference>
<feature type="binding site" evidence="11">
    <location>
        <begin position="194"/>
        <end position="201"/>
    </location>
    <ligand>
        <name>ATP</name>
        <dbReference type="ChEBI" id="CHEBI:30616"/>
    </ligand>
</feature>
<keyword evidence="9 11" id="KW-0234">DNA repair</keyword>
<proteinExistence type="inferred from homology"/>
<dbReference type="EC" id="5.6.2.3" evidence="11"/>
<dbReference type="GO" id="GO:0043139">
    <property type="term" value="F:5'-3' DNA helicase activity"/>
    <property type="evidence" value="ECO:0007669"/>
    <property type="project" value="UniProtKB-UniRule"/>
</dbReference>
<evidence type="ECO:0000256" key="1">
    <source>
        <dbReference type="ARBA" id="ARBA00022722"/>
    </source>
</evidence>
<keyword evidence="4 11" id="KW-0378">Hydrolase</keyword>
<gene>
    <name evidence="11" type="primary">recD</name>
    <name evidence="14" type="ORF">B0187_02250</name>
</gene>
<dbReference type="AlphaFoldDB" id="A0A1T0AUZ4"/>
<evidence type="ECO:0000256" key="10">
    <source>
        <dbReference type="ARBA" id="ARBA00023235"/>
    </source>
</evidence>
<dbReference type="GO" id="GO:0005524">
    <property type="term" value="F:ATP binding"/>
    <property type="evidence" value="ECO:0007669"/>
    <property type="project" value="UniProtKB-UniRule"/>
</dbReference>
<keyword evidence="5 11" id="KW-0347">Helicase</keyword>
<comment type="caution">
    <text evidence="14">The sequence shown here is derived from an EMBL/GenBank/DDBJ whole genome shotgun (WGS) entry which is preliminary data.</text>
</comment>
<evidence type="ECO:0000256" key="3">
    <source>
        <dbReference type="ARBA" id="ARBA00022763"/>
    </source>
</evidence>
<dbReference type="InterPro" id="IPR006344">
    <property type="entry name" value="RecD"/>
</dbReference>
<dbReference type="OrthoDB" id="9803432at2"/>
<dbReference type="CDD" id="cd17933">
    <property type="entry name" value="DEXSc_RecD-like"/>
    <property type="match status" value="1"/>
</dbReference>
<dbReference type="Pfam" id="PF13245">
    <property type="entry name" value="AAA_19"/>
    <property type="match status" value="1"/>
</dbReference>
<comment type="similarity">
    <text evidence="11">Belongs to the RecD family.</text>
</comment>
<protein>
    <recommendedName>
        <fullName evidence="11">RecBCD enzyme subunit RecD</fullName>
        <ecNumber evidence="11">5.6.2.3</ecNumber>
    </recommendedName>
    <alternativeName>
        <fullName evidence="11">DNA 5'-3' helicase subunit RecD</fullName>
    </alternativeName>
    <alternativeName>
        <fullName evidence="11">Exonuclease V subunit RecD</fullName>
        <shortName evidence="11">ExoV subunit RecD</shortName>
    </alternativeName>
    <alternativeName>
        <fullName evidence="11">Helicase/nuclease RecBCD subunit RecD</fullName>
    </alternativeName>
</protein>
<dbReference type="GO" id="GO:0016887">
    <property type="term" value="F:ATP hydrolysis activity"/>
    <property type="evidence" value="ECO:0007669"/>
    <property type="project" value="RHEA"/>
</dbReference>
<dbReference type="EMBL" id="MUYA01000003">
    <property type="protein sequence ID" value="OOS00328.1"/>
    <property type="molecule type" value="Genomic_DNA"/>
</dbReference>
<keyword evidence="8 11" id="KW-0238">DNA-binding</keyword>
<keyword evidence="3 11" id="KW-0227">DNA damage</keyword>
<evidence type="ECO:0000256" key="9">
    <source>
        <dbReference type="ARBA" id="ARBA00023204"/>
    </source>
</evidence>
<evidence type="ECO:0000256" key="7">
    <source>
        <dbReference type="ARBA" id="ARBA00022840"/>
    </source>
</evidence>
<dbReference type="STRING" id="734.B0187_02250"/>
<dbReference type="HAMAP" id="MF_01487">
    <property type="entry name" value="RecD"/>
    <property type="match status" value="1"/>
</dbReference>
<comment type="subunit">
    <text evidence="11">Heterotrimer of RecB, RecC and RecD. All subunits contribute to DNA-binding.</text>
</comment>
<dbReference type="InterPro" id="IPR049550">
    <property type="entry name" value="RecD_N"/>
</dbReference>
<organism evidence="14 15">
    <name type="scientific">Haemophilus paracuniculus</name>
    <dbReference type="NCBI Taxonomy" id="734"/>
    <lineage>
        <taxon>Bacteria</taxon>
        <taxon>Pseudomonadati</taxon>
        <taxon>Pseudomonadota</taxon>
        <taxon>Gammaproteobacteria</taxon>
        <taxon>Pasteurellales</taxon>
        <taxon>Pasteurellaceae</taxon>
        <taxon>Haemophilus</taxon>
    </lineage>
</organism>
<dbReference type="GO" id="GO:0017116">
    <property type="term" value="F:single-stranded DNA helicase activity"/>
    <property type="evidence" value="ECO:0007669"/>
    <property type="project" value="TreeGrafter"/>
</dbReference>
<dbReference type="Proteomes" id="UP000190867">
    <property type="component" value="Unassembled WGS sequence"/>
</dbReference>
<evidence type="ECO:0000313" key="14">
    <source>
        <dbReference type="EMBL" id="OOS00328.1"/>
    </source>
</evidence>
<evidence type="ECO:0000256" key="8">
    <source>
        <dbReference type="ARBA" id="ARBA00023125"/>
    </source>
</evidence>
<evidence type="ECO:0000259" key="12">
    <source>
        <dbReference type="Pfam" id="PF13538"/>
    </source>
</evidence>
<comment type="catalytic activity">
    <reaction evidence="11">
        <text>ATP + H2O = ADP + phosphate + H(+)</text>
        <dbReference type="Rhea" id="RHEA:13065"/>
        <dbReference type="ChEBI" id="CHEBI:15377"/>
        <dbReference type="ChEBI" id="CHEBI:15378"/>
        <dbReference type="ChEBI" id="CHEBI:30616"/>
        <dbReference type="ChEBI" id="CHEBI:43474"/>
        <dbReference type="ChEBI" id="CHEBI:456216"/>
        <dbReference type="EC" id="5.6.2.3"/>
    </reaction>
</comment>
<dbReference type="GO" id="GO:0003677">
    <property type="term" value="F:DNA binding"/>
    <property type="evidence" value="ECO:0007669"/>
    <property type="project" value="UniProtKB-UniRule"/>
</dbReference>
<comment type="function">
    <text evidence="11">A helicase/nuclease that prepares dsDNA breaks (DSB) for recombinational DNA repair. Binds to DSBs and unwinds DNA via a highly rapid and processive ATP-dependent bidirectional helicase activity. Unwinds dsDNA until it encounters a Chi (crossover hotspot instigator) sequence from the 3' direction. Cuts ssDNA a few nucleotides 3' to the Chi site. The properties and activities of the enzyme are changed at Chi. The Chi-altered holoenzyme produces a long 3'-ssDNA overhang and facilitates RecA-binding to the ssDNA for homologous DNA recombination and repair. Holoenzyme degrades any linearized DNA that is unable to undergo homologous recombination. In the holoenzyme this subunit has ssDNA-dependent ATPase and 5'-3' helicase activity. When added to pre-assembled RecBC greatly stimulates nuclease activity and augments holoenzyme processivity. Negatively regulates the RecA-loading ability of RecBCD.</text>
</comment>
<dbReference type="Pfam" id="PF13538">
    <property type="entry name" value="UvrD_C_2"/>
    <property type="match status" value="1"/>
</dbReference>
<dbReference type="SUPFAM" id="SSF52540">
    <property type="entry name" value="P-loop containing nucleoside triphosphate hydrolases"/>
    <property type="match status" value="2"/>
</dbReference>
<evidence type="ECO:0000256" key="6">
    <source>
        <dbReference type="ARBA" id="ARBA00022839"/>
    </source>
</evidence>
<dbReference type="NCBIfam" id="TIGR01447">
    <property type="entry name" value="recD"/>
    <property type="match status" value="1"/>
</dbReference>
<keyword evidence="15" id="KW-1185">Reference proteome</keyword>
<dbReference type="Gene3D" id="1.10.10.1020">
    <property type="entry name" value="RecBCD complex, subunit RecD, N-terminal domain"/>
    <property type="match status" value="1"/>
</dbReference>
<evidence type="ECO:0000256" key="5">
    <source>
        <dbReference type="ARBA" id="ARBA00022806"/>
    </source>
</evidence>
<name>A0A1T0AUZ4_9PAST</name>
<dbReference type="InterPro" id="IPR027785">
    <property type="entry name" value="UvrD-like_helicase_C"/>
</dbReference>
<evidence type="ECO:0000256" key="11">
    <source>
        <dbReference type="HAMAP-Rule" id="MF_01487"/>
    </source>
</evidence>
<dbReference type="InterPro" id="IPR041851">
    <property type="entry name" value="RecD_N_sf"/>
</dbReference>
<evidence type="ECO:0000256" key="2">
    <source>
        <dbReference type="ARBA" id="ARBA00022741"/>
    </source>
</evidence>
<keyword evidence="7 11" id="KW-0067">ATP-binding</keyword>
<keyword evidence="6 11" id="KW-0269">Exonuclease</keyword>
<dbReference type="Pfam" id="PF21185">
    <property type="entry name" value="RecD_N"/>
    <property type="match status" value="1"/>
</dbReference>
<keyword evidence="1 11" id="KW-0540">Nuclease</keyword>
<dbReference type="GO" id="GO:0000724">
    <property type="term" value="P:double-strand break repair via homologous recombination"/>
    <property type="evidence" value="ECO:0007669"/>
    <property type="project" value="UniProtKB-UniRule"/>
</dbReference>
<accession>A0A1T0AUZ4</accession>
<evidence type="ECO:0000256" key="4">
    <source>
        <dbReference type="ARBA" id="ARBA00022801"/>
    </source>
</evidence>
<sequence>MLELLHELKTEKLISELDYQFAKMIDKKQQPYDYAETPRNLAVLLSALVSFNVMKGNTAVRLHGAAEMNLFDLKGKKASQERDFLSEIWQKIGKISPLEWQSALQNHIAFSQDPSQIAPMLFQNGLLYFYRYWKAENRVANYLQQAVRSSPISSDIEQDRAILAQLFPHKNPQIDWQKIAVATALTKNFCLISGGPGTGKTYTVARLLAALQLKLLKQDLPLLKIALAAPTGKAASRLKESISSSVQGLDLPQSLKDQMITEASTIHRLLGIRPLQDLPKYHQKNPLHIDLLVVDEASMIDLTLMEKLMNALKPTTKLVLLGDKDQLASVEVGSMMGDLGSFLAQGYSPAHCDYLRAVTGEAIEPKQANVLPICDSLCHLVYSRRFGEHSGIGKLARAVNAQQAVGSWQILNESLADLALIAYPEQTQFADERKWQQHCVAMVVDKAVELYRRYLDLVKKRVKSPEKVDVKAIFEAFQQVRLLSALRVGELGVERLNQTIAETLKKEGLIFFQQPRENYFGKPILITENSPQLDIFSGDIGIILPDEQGESRVYFNQGETTFRSISLNRLPEYEVAYVMTVHKSQGSEFDHTLLILPLKANPILTKELIYTAITRAKNQFTLFGNEKIWKQGVRTEIERQSGLREQLGVRE</sequence>
<dbReference type="GO" id="GO:0009338">
    <property type="term" value="C:exodeoxyribonuclease V complex"/>
    <property type="evidence" value="ECO:0007669"/>
    <property type="project" value="InterPro"/>
</dbReference>
<feature type="domain" description="RecBCD enzyme subunit RecD N-terminal" evidence="13">
    <location>
        <begin position="11"/>
        <end position="128"/>
    </location>
</feature>
<dbReference type="GO" id="GO:0008854">
    <property type="term" value="F:exodeoxyribonuclease V activity"/>
    <property type="evidence" value="ECO:0007669"/>
    <property type="project" value="InterPro"/>
</dbReference>
<evidence type="ECO:0000313" key="15">
    <source>
        <dbReference type="Proteomes" id="UP000190867"/>
    </source>
</evidence>
<dbReference type="InterPro" id="IPR050534">
    <property type="entry name" value="Coronavir_polyprotein_1ab"/>
</dbReference>
<dbReference type="CDD" id="cd18809">
    <property type="entry name" value="SF1_C_RecD"/>
    <property type="match status" value="1"/>
</dbReference>
<dbReference type="RefSeq" id="WP_078236244.1">
    <property type="nucleotide sequence ID" value="NZ_MUYA01000003.1"/>
</dbReference>
<dbReference type="Gene3D" id="3.40.50.300">
    <property type="entry name" value="P-loop containing nucleotide triphosphate hydrolases"/>
    <property type="match status" value="3"/>
</dbReference>
<keyword evidence="10 11" id="KW-0413">Isomerase</keyword>
<dbReference type="InterPro" id="IPR027417">
    <property type="entry name" value="P-loop_NTPase"/>
</dbReference>
<comment type="miscellaneous">
    <text evidence="11">In the RecBCD complex, RecB has a slow 3'-5' helicase, an exonuclease activity and loads RecA onto ssDNA, RecD has a fast 5'-3' helicase activity, while RecC stimulates the ATPase and processivity of the RecB helicase and contributes to recognition of the Chi site.</text>
</comment>